<evidence type="ECO:0000256" key="1">
    <source>
        <dbReference type="SAM" id="SignalP"/>
    </source>
</evidence>
<protein>
    <recommendedName>
        <fullName evidence="4">Cell envelope biogenesis protein TolA</fullName>
    </recommendedName>
</protein>
<evidence type="ECO:0008006" key="4">
    <source>
        <dbReference type="Google" id="ProtNLM"/>
    </source>
</evidence>
<proteinExistence type="predicted"/>
<accession>A0A7C9JX16</accession>
<dbReference type="AlphaFoldDB" id="A0A7C9JX16"/>
<dbReference type="EMBL" id="JAAFGW010000099">
    <property type="protein sequence ID" value="NDP48273.1"/>
    <property type="molecule type" value="Genomic_DNA"/>
</dbReference>
<organism evidence="2 3">
    <name type="scientific">Sulfuriferula multivorans</name>
    <dbReference type="NCBI Taxonomy" id="1559896"/>
    <lineage>
        <taxon>Bacteria</taxon>
        <taxon>Pseudomonadati</taxon>
        <taxon>Pseudomonadota</taxon>
        <taxon>Betaproteobacteria</taxon>
        <taxon>Nitrosomonadales</taxon>
        <taxon>Sulfuricellaceae</taxon>
        <taxon>Sulfuriferula</taxon>
    </lineage>
</organism>
<evidence type="ECO:0000313" key="2">
    <source>
        <dbReference type="EMBL" id="NDP48273.1"/>
    </source>
</evidence>
<comment type="caution">
    <text evidence="2">The sequence shown here is derived from an EMBL/GenBank/DDBJ whole genome shotgun (WGS) entry which is preliminary data.</text>
</comment>
<evidence type="ECO:0000313" key="3">
    <source>
        <dbReference type="Proteomes" id="UP000483432"/>
    </source>
</evidence>
<sequence>MNTIKINAIALAVSLVFSAGAMAQTLSKDDYKAGMDKISAEYKLAKVSCSPLSGNAKDICKAEAKGRDQIALADLELRYEPNSENHYKASVAKAEAVYAVAIERCDDKAGNAKDVCVKQAKAAEIGAKADAKAQMKALDANATAYEKSAVANDKATEKAVDAYKDANADKLAAQYQVAKEKCDAYAGNTKEVCVKEAKVRFSQ</sequence>
<feature type="signal peptide" evidence="1">
    <location>
        <begin position="1"/>
        <end position="23"/>
    </location>
</feature>
<gene>
    <name evidence="2" type="ORF">GZ085_07750</name>
</gene>
<name>A0A7C9JX16_9PROT</name>
<reference evidence="2 3" key="1">
    <citation type="submission" date="2019-09" db="EMBL/GenBank/DDBJ databases">
        <title>H2 Metabolism Revealed by Metagenomic Analysis in Subglacial Sediment of East Antarctica.</title>
        <authorList>
            <person name="Yang Z."/>
            <person name="Zhang Y."/>
            <person name="Lv Y."/>
            <person name="Yan W."/>
            <person name="Xiao X."/>
            <person name="Sun B."/>
            <person name="Ma H."/>
        </authorList>
    </citation>
    <scope>NUCLEOTIDE SEQUENCE [LARGE SCALE GENOMIC DNA]</scope>
    <source>
        <strain evidence="2">Bin2_2</strain>
    </source>
</reference>
<feature type="chain" id="PRO_5028840821" description="Cell envelope biogenesis protein TolA" evidence="1">
    <location>
        <begin position="24"/>
        <end position="203"/>
    </location>
</feature>
<dbReference type="Proteomes" id="UP000483432">
    <property type="component" value="Unassembled WGS sequence"/>
</dbReference>
<keyword evidence="1" id="KW-0732">Signal</keyword>